<dbReference type="UniPathway" id="UPA00895"/>
<evidence type="ECO:0000256" key="4">
    <source>
        <dbReference type="ARBA" id="ARBA00023136"/>
    </source>
</evidence>
<gene>
    <name evidence="7" type="ORF">CUTER_02310</name>
</gene>
<protein>
    <submittedName>
        <fullName evidence="7">Methylamine utilization protein MauE</fullName>
    </submittedName>
</protein>
<name>A0A0G3HH34_9CORY</name>
<accession>A0A0G3HH34</accession>
<evidence type="ECO:0000256" key="1">
    <source>
        <dbReference type="ARBA" id="ARBA00004141"/>
    </source>
</evidence>
<dbReference type="Proteomes" id="UP000035548">
    <property type="component" value="Chromosome"/>
</dbReference>
<dbReference type="GO" id="GO:0030416">
    <property type="term" value="P:methylamine metabolic process"/>
    <property type="evidence" value="ECO:0007669"/>
    <property type="project" value="InterPro"/>
</dbReference>
<organism evidence="7 8">
    <name type="scientific">Corynebacterium uterequi</name>
    <dbReference type="NCBI Taxonomy" id="1072256"/>
    <lineage>
        <taxon>Bacteria</taxon>
        <taxon>Bacillati</taxon>
        <taxon>Actinomycetota</taxon>
        <taxon>Actinomycetes</taxon>
        <taxon>Mycobacteriales</taxon>
        <taxon>Corynebacteriaceae</taxon>
        <taxon>Corynebacterium</taxon>
    </lineage>
</organism>
<keyword evidence="3 5" id="KW-1133">Transmembrane helix</keyword>
<dbReference type="KEGG" id="cut:CUTER_02310"/>
<keyword evidence="2 5" id="KW-0812">Transmembrane</keyword>
<comment type="subcellular location">
    <subcellularLocation>
        <location evidence="1">Membrane</location>
        <topology evidence="1">Multi-pass membrane protein</topology>
    </subcellularLocation>
</comment>
<dbReference type="GO" id="GO:0016020">
    <property type="term" value="C:membrane"/>
    <property type="evidence" value="ECO:0007669"/>
    <property type="project" value="UniProtKB-SubCell"/>
</dbReference>
<feature type="transmembrane region" description="Helical" evidence="5">
    <location>
        <begin position="143"/>
        <end position="160"/>
    </location>
</feature>
<reference evidence="7 8" key="1">
    <citation type="journal article" date="2015" name="Genome Announc.">
        <title>Virulence Factor Genes Detected in the Complete Genome Sequence of Corynebacterium uterequi DSM 45634, Isolated from the Uterus of a Maiden Mare.</title>
        <authorList>
            <person name="Ruckert C."/>
            <person name="Kriete M."/>
            <person name="Jaenicke S."/>
            <person name="Winkler A."/>
            <person name="Tauch A."/>
        </authorList>
    </citation>
    <scope>NUCLEOTIDE SEQUENCE [LARGE SCALE GENOMIC DNA]</scope>
    <source>
        <strain evidence="7 8">DSM 45634</strain>
    </source>
</reference>
<dbReference type="STRING" id="1072256.CUTER_02310"/>
<reference evidence="8" key="2">
    <citation type="submission" date="2015-05" db="EMBL/GenBank/DDBJ databases">
        <title>Complete genome sequence of Corynebacterium uterequi DSM 45634, isolated from the uterus of a maiden mare.</title>
        <authorList>
            <person name="Ruckert C."/>
            <person name="Albersmeier A."/>
            <person name="Winkler A."/>
            <person name="Tauch A."/>
        </authorList>
    </citation>
    <scope>NUCLEOTIDE SEQUENCE [LARGE SCALE GENOMIC DNA]</scope>
    <source>
        <strain evidence="8">DSM 45634</strain>
    </source>
</reference>
<sequence>MTILLIYLAIASIILTISATGRLISSPEDNQKSLAAFGIRNRFLSRAISASMPYIELALAVTLLSPVTMRASCLIGGIFFIIIALTHLFARLTNKKNCQHRKGLSQGAQVTYWSAIKNLILASMLISFHFGELPRWFKDHHELQAVLYSLLILSVVAIIARHHRQQRAMLPIPSRDHSPAYLG</sequence>
<dbReference type="Pfam" id="PF07291">
    <property type="entry name" value="MauE"/>
    <property type="match status" value="1"/>
</dbReference>
<evidence type="ECO:0000259" key="6">
    <source>
        <dbReference type="Pfam" id="PF07291"/>
    </source>
</evidence>
<feature type="transmembrane region" description="Helical" evidence="5">
    <location>
        <begin position="69"/>
        <end position="90"/>
    </location>
</feature>
<dbReference type="InterPro" id="IPR009908">
    <property type="entry name" value="Methylamine_util_MauE"/>
</dbReference>
<dbReference type="AlphaFoldDB" id="A0A0G3HH34"/>
<evidence type="ECO:0000313" key="8">
    <source>
        <dbReference type="Proteomes" id="UP000035548"/>
    </source>
</evidence>
<dbReference type="EMBL" id="CP011546">
    <property type="protein sequence ID" value="AKK10477.1"/>
    <property type="molecule type" value="Genomic_DNA"/>
</dbReference>
<evidence type="ECO:0000256" key="3">
    <source>
        <dbReference type="ARBA" id="ARBA00022989"/>
    </source>
</evidence>
<keyword evidence="4 5" id="KW-0472">Membrane</keyword>
<evidence type="ECO:0000256" key="5">
    <source>
        <dbReference type="SAM" id="Phobius"/>
    </source>
</evidence>
<feature type="transmembrane region" description="Helical" evidence="5">
    <location>
        <begin position="110"/>
        <end position="131"/>
    </location>
</feature>
<dbReference type="PATRIC" id="fig|1072256.5.peg.457"/>
<keyword evidence="8" id="KW-1185">Reference proteome</keyword>
<feature type="domain" description="Methylamine utilisation protein MauE" evidence="6">
    <location>
        <begin position="3"/>
        <end position="126"/>
    </location>
</feature>
<evidence type="ECO:0000256" key="2">
    <source>
        <dbReference type="ARBA" id="ARBA00022692"/>
    </source>
</evidence>
<evidence type="ECO:0000313" key="7">
    <source>
        <dbReference type="EMBL" id="AKK10477.1"/>
    </source>
</evidence>
<dbReference type="RefSeq" id="WP_158408111.1">
    <property type="nucleotide sequence ID" value="NZ_CP011546.1"/>
</dbReference>
<proteinExistence type="predicted"/>
<feature type="transmembrane region" description="Helical" evidence="5">
    <location>
        <begin position="6"/>
        <end position="24"/>
    </location>
</feature>